<dbReference type="PROSITE" id="PS50231">
    <property type="entry name" value="RICIN_B_LECTIN"/>
    <property type="match status" value="1"/>
</dbReference>
<protein>
    <submittedName>
        <fullName evidence="1">Uncharacterized protein</fullName>
    </submittedName>
</protein>
<sequence>MSVKKFLLTLFTVLPGTTLLGNLKVELSPLTERRVAECGVEQYKEKINHPSCGVDSYKEGTGGACGVKSYKSMRVKACGVALYNEGTGGPCGYINDVQKTCKVKNLGGGCLIPGDEVINRRGKVCRHEDFGVQVYKRCRKAEFGVEEYKTCKSAVFGTNWKSCRLAEFGVDSYNSCKIRKTQYELDVYLASTKPYIEVNAINMARSQQSYLFSAGQKQQLGCLIKRWEDDFLFEDVVLDMKNSFAATFGEEFDPNQFSCNDMNMLPKLSYQGKLCDDYTDSQLSTALAKEGLSSSERFFINACQDKKLYMDYRQWFLDQGTEVQNLLWDVVARADSGYKDKLTKLKESISKHKIDFASNVTIVVRMDGMNGSNPEPKLVNEGRYKIISDLSDKCMNLKISSLDDAAGLRSKQNIHQWGCPVGDSEWTNNFFNLTYTAMGRLEIKSLFSDLCLHNDNGNAVQEYCSMATSYALEKVGSDFLIKDEYGKCAESVSYGDGDNVVFETCNSQKSGQKWKLERMDGESNPGSSVEPILPAGDFSFRSKSSNKCLNLKISNLSDSNGYQEYQPFHQWDCPSTNSEWTNNYLKVRYDNDSFKLESLFSSLCLKDNGSSVVQVNCLDASKLTAVKQGSGYAIKDLVSGRCLRTTGWGNGDKVVFGNCDNDTQTEWTLSPAYN</sequence>
<dbReference type="OrthoDB" id="4273937at2"/>
<dbReference type="STRING" id="1513793.SAMN06296036_109177"/>
<evidence type="ECO:0000313" key="2">
    <source>
        <dbReference type="Proteomes" id="UP000192907"/>
    </source>
</evidence>
<proteinExistence type="predicted"/>
<name>A0A1Y6C1D9_9BACT</name>
<dbReference type="Proteomes" id="UP000192907">
    <property type="component" value="Unassembled WGS sequence"/>
</dbReference>
<accession>A0A1Y6C1D9</accession>
<dbReference type="InterPro" id="IPR035992">
    <property type="entry name" value="Ricin_B-like_lectins"/>
</dbReference>
<dbReference type="EMBL" id="FWZT01000009">
    <property type="protein sequence ID" value="SMF30525.1"/>
    <property type="molecule type" value="Genomic_DNA"/>
</dbReference>
<reference evidence="2" key="1">
    <citation type="submission" date="2017-04" db="EMBL/GenBank/DDBJ databases">
        <authorList>
            <person name="Varghese N."/>
            <person name="Submissions S."/>
        </authorList>
    </citation>
    <scope>NUCLEOTIDE SEQUENCE [LARGE SCALE GENOMIC DNA]</scope>
    <source>
        <strain evidence="2">RKEM611</strain>
    </source>
</reference>
<dbReference type="RefSeq" id="WP_132319202.1">
    <property type="nucleotide sequence ID" value="NZ_SLZT01000009.1"/>
</dbReference>
<dbReference type="AlphaFoldDB" id="A0A1Y6C1D9"/>
<dbReference type="SUPFAM" id="SSF50370">
    <property type="entry name" value="Ricin B-like lectins"/>
    <property type="match status" value="2"/>
</dbReference>
<organism evidence="1 2">
    <name type="scientific">Pseudobacteriovorax antillogorgiicola</name>
    <dbReference type="NCBI Taxonomy" id="1513793"/>
    <lineage>
        <taxon>Bacteria</taxon>
        <taxon>Pseudomonadati</taxon>
        <taxon>Bdellovibrionota</taxon>
        <taxon>Oligoflexia</taxon>
        <taxon>Oligoflexales</taxon>
        <taxon>Pseudobacteriovoracaceae</taxon>
        <taxon>Pseudobacteriovorax</taxon>
    </lineage>
</organism>
<dbReference type="Gene3D" id="2.80.10.50">
    <property type="match status" value="2"/>
</dbReference>
<keyword evidence="2" id="KW-1185">Reference proteome</keyword>
<dbReference type="CDD" id="cd00161">
    <property type="entry name" value="beta-trefoil_Ricin-like"/>
    <property type="match status" value="2"/>
</dbReference>
<evidence type="ECO:0000313" key="1">
    <source>
        <dbReference type="EMBL" id="SMF30525.1"/>
    </source>
</evidence>
<gene>
    <name evidence="1" type="ORF">SAMN06296036_109177</name>
</gene>